<evidence type="ECO:0000313" key="2">
    <source>
        <dbReference type="Proteomes" id="UP000218615"/>
    </source>
</evidence>
<dbReference type="AlphaFoldDB" id="A0A284VKF6"/>
<evidence type="ECO:0000313" key="1">
    <source>
        <dbReference type="EMBL" id="SNQ59713.1"/>
    </source>
</evidence>
<dbReference type="Proteomes" id="UP000218615">
    <property type="component" value="Unassembled WGS sequence"/>
</dbReference>
<protein>
    <submittedName>
        <fullName evidence="1">Uncharacterized protein</fullName>
    </submittedName>
</protein>
<accession>A0A284VKF6</accession>
<dbReference type="EMBL" id="FZMP01000035">
    <property type="protein sequence ID" value="SNQ59713.1"/>
    <property type="molecule type" value="Genomic_DNA"/>
</dbReference>
<sequence>MLLNIELWLRSYLHSTESVLVKKCRVRKPRIIKTKLGIYILTNHQSTIKP</sequence>
<reference evidence="2" key="1">
    <citation type="submission" date="2017-06" db="EMBL/GenBank/DDBJ databases">
        <authorList>
            <person name="Cremers G."/>
        </authorList>
    </citation>
    <scope>NUCLEOTIDE SEQUENCE [LARGE SCALE GENOMIC DNA]</scope>
</reference>
<gene>
    <name evidence="1" type="ORF">MNV_130007</name>
</gene>
<keyword evidence="2" id="KW-1185">Reference proteome</keyword>
<name>A0A284VKF6_9EURY</name>
<proteinExistence type="predicted"/>
<organism evidence="1 2">
    <name type="scientific">Candidatus Methanoperedens nitratireducens</name>
    <dbReference type="NCBI Taxonomy" id="1392998"/>
    <lineage>
        <taxon>Archaea</taxon>
        <taxon>Methanobacteriati</taxon>
        <taxon>Methanobacteriota</taxon>
        <taxon>Stenosarchaea group</taxon>
        <taxon>Methanomicrobia</taxon>
        <taxon>Methanosarcinales</taxon>
        <taxon>ANME-2 cluster</taxon>
        <taxon>Candidatus Methanoperedentaceae</taxon>
        <taxon>Candidatus Methanoperedens</taxon>
    </lineage>
</organism>